<dbReference type="InterPro" id="IPR008599">
    <property type="entry name" value="Diacid_rec"/>
</dbReference>
<dbReference type="InterPro" id="IPR025736">
    <property type="entry name" value="PucR_C-HTH_dom"/>
</dbReference>
<comment type="similarity">
    <text evidence="1">Belongs to the CdaR family.</text>
</comment>
<dbReference type="PANTHER" id="PTHR33744:SF15">
    <property type="entry name" value="CARBOHYDRATE DIACID REGULATOR"/>
    <property type="match status" value="1"/>
</dbReference>
<proteinExistence type="inferred from homology"/>
<sequence>MLVQLSVLLSEVEMASYQLNARMAQDIVARTMQIIDSNINVMDDRGKIIGSGDQERLGELHEGALLALSQGRVVDIDDAVARHLHGVRPGINLPLRIDGEIVGVIGLTGNPAQLRQYGELVCMTAEMMLEQARLLHILAQDSRLREELVLNLIRTDELSPALMEWAQRLGIDLNKPRVVAVLEVDSGQLGVDSAMAELQQLQTLLTTPERDNLIAIVSLTEMVVLKPALNSHGRWDAEEHRRRVDHLLSRMAESSRLRIRLALGNYFPGAGSIARSYRTARTTMSVGKQRMPSQRCYFYQDLMLPVLLDSLRGGWQANELVRPLTKLKAMDGNGLLRRTLGAWFRNNVQPGATAKTLFIHRNTLEYRLNRISELTGLDLGNFDDRLLLYVALQLDEED</sequence>
<dbReference type="Gene3D" id="1.10.10.2840">
    <property type="entry name" value="PucR C-terminal helix-turn-helix domain"/>
    <property type="match status" value="1"/>
</dbReference>
<name>A0A366I5B0_9GAMM</name>
<dbReference type="InterPro" id="IPR051448">
    <property type="entry name" value="CdaR-like_regulators"/>
</dbReference>
<dbReference type="InterPro" id="IPR041522">
    <property type="entry name" value="CdaR_GGDEF"/>
</dbReference>
<feature type="domain" description="Putative sugar diacid recognition" evidence="2">
    <location>
        <begin position="19"/>
        <end position="152"/>
    </location>
</feature>
<evidence type="ECO:0000259" key="2">
    <source>
        <dbReference type="Pfam" id="PF05651"/>
    </source>
</evidence>
<feature type="domain" description="PucR C-terminal helix-turn-helix" evidence="3">
    <location>
        <begin position="336"/>
        <end position="393"/>
    </location>
</feature>
<evidence type="ECO:0000313" key="5">
    <source>
        <dbReference type="EMBL" id="RBP63538.1"/>
    </source>
</evidence>
<dbReference type="NCBIfam" id="NF008550">
    <property type="entry name" value="PRK11477.1"/>
    <property type="match status" value="1"/>
</dbReference>
<dbReference type="AlphaFoldDB" id="A0A366I5B0"/>
<dbReference type="PANTHER" id="PTHR33744">
    <property type="entry name" value="CARBOHYDRATE DIACID REGULATOR"/>
    <property type="match status" value="1"/>
</dbReference>
<comment type="caution">
    <text evidence="5">The sequence shown here is derived from an EMBL/GenBank/DDBJ whole genome shotgun (WGS) entry which is preliminary data.</text>
</comment>
<dbReference type="InterPro" id="IPR042070">
    <property type="entry name" value="PucR_C-HTH_sf"/>
</dbReference>
<evidence type="ECO:0000259" key="4">
    <source>
        <dbReference type="Pfam" id="PF17853"/>
    </source>
</evidence>
<gene>
    <name evidence="5" type="ORF">DES54_11151</name>
</gene>
<evidence type="ECO:0000259" key="3">
    <source>
        <dbReference type="Pfam" id="PF13556"/>
    </source>
</evidence>
<organism evidence="5 6">
    <name type="scientific">Brenneria salicis ATCC 15712 = DSM 30166</name>
    <dbReference type="NCBI Taxonomy" id="714314"/>
    <lineage>
        <taxon>Bacteria</taxon>
        <taxon>Pseudomonadati</taxon>
        <taxon>Pseudomonadota</taxon>
        <taxon>Gammaproteobacteria</taxon>
        <taxon>Enterobacterales</taxon>
        <taxon>Pectobacteriaceae</taxon>
        <taxon>Brenneria</taxon>
    </lineage>
</organism>
<dbReference type="Pfam" id="PF13556">
    <property type="entry name" value="HTH_30"/>
    <property type="match status" value="1"/>
</dbReference>
<feature type="domain" description="CdaR GGDEF-like" evidence="4">
    <location>
        <begin position="160"/>
        <end position="285"/>
    </location>
</feature>
<dbReference type="Pfam" id="PF17853">
    <property type="entry name" value="GGDEF_2"/>
    <property type="match status" value="1"/>
</dbReference>
<reference evidence="5 6" key="1">
    <citation type="submission" date="2018-06" db="EMBL/GenBank/DDBJ databases">
        <title>Genomic Encyclopedia of Type Strains, Phase IV (KMG-IV): sequencing the most valuable type-strain genomes for metagenomic binning, comparative biology and taxonomic classification.</title>
        <authorList>
            <person name="Goeker M."/>
        </authorList>
    </citation>
    <scope>NUCLEOTIDE SEQUENCE [LARGE SCALE GENOMIC DNA]</scope>
    <source>
        <strain evidence="5 6">DSM 30166</strain>
    </source>
</reference>
<dbReference type="Pfam" id="PF05651">
    <property type="entry name" value="Diacid_rec"/>
    <property type="match status" value="1"/>
</dbReference>
<evidence type="ECO:0000256" key="1">
    <source>
        <dbReference type="ARBA" id="ARBA00006754"/>
    </source>
</evidence>
<evidence type="ECO:0000313" key="6">
    <source>
        <dbReference type="Proteomes" id="UP000253046"/>
    </source>
</evidence>
<accession>A0A366I5B0</accession>
<protein>
    <submittedName>
        <fullName evidence="5">CdaR family transcriptional regulator</fullName>
    </submittedName>
</protein>
<dbReference type="Proteomes" id="UP000253046">
    <property type="component" value="Unassembled WGS sequence"/>
</dbReference>
<dbReference type="EMBL" id="QNRY01000011">
    <property type="protein sequence ID" value="RBP63538.1"/>
    <property type="molecule type" value="Genomic_DNA"/>
</dbReference>
<keyword evidence="6" id="KW-1185">Reference proteome</keyword>